<evidence type="ECO:0000256" key="1">
    <source>
        <dbReference type="ARBA" id="ARBA00010199"/>
    </source>
</evidence>
<sequence length="296" mass="32586">MEEPLPGDMLQRKRVVPRRDLFVQEFKKFSSIALPLVVVTASQHFSRIASMIMAGHFGEDSFSGTSIATYLTDVTGFTLLFGMASALESLCGQACGAGLYHKLGMNTYGAIISLIMVCIPISLLWLLLDKLQIFTGQNHLISAEAGGYAFWLIPALFPYAVLQALIRYLQTQNLILPLVLSSVAALCFHLPVCWAFVFYLKLGNTGAALALGLSYWFNVILLVLYVKYSAACEKTRISFSTDAFLSMGEFIKVAIPSAVTVCLEWWKFEVLALPSGLLSNVPFEATVISIWYFSAS</sequence>
<dbReference type="PANTHER" id="PTHR11206">
    <property type="entry name" value="MULTIDRUG RESISTANCE PROTEIN"/>
    <property type="match status" value="1"/>
</dbReference>
<dbReference type="InterPro" id="IPR002528">
    <property type="entry name" value="MATE_fam"/>
</dbReference>
<dbReference type="OMA" id="PSAFMVW"/>
<dbReference type="GO" id="GO:0042910">
    <property type="term" value="F:xenobiotic transmembrane transporter activity"/>
    <property type="evidence" value="ECO:0007669"/>
    <property type="project" value="InterPro"/>
</dbReference>
<feature type="transmembrane region" description="Helical" evidence="2">
    <location>
        <begin position="148"/>
        <end position="166"/>
    </location>
</feature>
<dbReference type="Gramene" id="CDP02548">
    <property type="protein sequence ID" value="CDP02548"/>
    <property type="gene ID" value="GSCOC_T00039963001"/>
</dbReference>
<dbReference type="OrthoDB" id="2126698at2759"/>
<feature type="transmembrane region" description="Helical" evidence="2">
    <location>
        <begin position="67"/>
        <end position="87"/>
    </location>
</feature>
<evidence type="ECO:0008006" key="5">
    <source>
        <dbReference type="Google" id="ProtNLM"/>
    </source>
</evidence>
<dbReference type="AlphaFoldDB" id="A0A068U4K8"/>
<evidence type="ECO:0000313" key="4">
    <source>
        <dbReference type="Proteomes" id="UP000295252"/>
    </source>
</evidence>
<feature type="transmembrane region" description="Helical" evidence="2">
    <location>
        <begin position="108"/>
        <end position="128"/>
    </location>
</feature>
<dbReference type="EMBL" id="HG739092">
    <property type="protein sequence ID" value="CDP02548.1"/>
    <property type="molecule type" value="Genomic_DNA"/>
</dbReference>
<dbReference type="GO" id="GO:0016020">
    <property type="term" value="C:membrane"/>
    <property type="evidence" value="ECO:0007669"/>
    <property type="project" value="InterPro"/>
</dbReference>
<proteinExistence type="inferred from homology"/>
<keyword evidence="4" id="KW-1185">Reference proteome</keyword>
<name>A0A068U4K8_COFCA</name>
<feature type="transmembrane region" description="Helical" evidence="2">
    <location>
        <begin position="178"/>
        <end position="200"/>
    </location>
</feature>
<dbReference type="PhylomeDB" id="A0A068U4K8"/>
<keyword evidence="2" id="KW-0812">Transmembrane</keyword>
<keyword evidence="2" id="KW-1133">Transmembrane helix</keyword>
<evidence type="ECO:0000313" key="3">
    <source>
        <dbReference type="EMBL" id="CDP02548.1"/>
    </source>
</evidence>
<dbReference type="GO" id="GO:0015297">
    <property type="term" value="F:antiporter activity"/>
    <property type="evidence" value="ECO:0007669"/>
    <property type="project" value="InterPro"/>
</dbReference>
<dbReference type="Pfam" id="PF01554">
    <property type="entry name" value="MatE"/>
    <property type="match status" value="1"/>
</dbReference>
<dbReference type="Proteomes" id="UP000295252">
    <property type="component" value="Chromosome IX"/>
</dbReference>
<dbReference type="InParanoid" id="A0A068U4K8"/>
<keyword evidence="2" id="KW-0472">Membrane</keyword>
<organism evidence="3 4">
    <name type="scientific">Coffea canephora</name>
    <name type="common">Robusta coffee</name>
    <dbReference type="NCBI Taxonomy" id="49390"/>
    <lineage>
        <taxon>Eukaryota</taxon>
        <taxon>Viridiplantae</taxon>
        <taxon>Streptophyta</taxon>
        <taxon>Embryophyta</taxon>
        <taxon>Tracheophyta</taxon>
        <taxon>Spermatophyta</taxon>
        <taxon>Magnoliopsida</taxon>
        <taxon>eudicotyledons</taxon>
        <taxon>Gunneridae</taxon>
        <taxon>Pentapetalae</taxon>
        <taxon>asterids</taxon>
        <taxon>lamiids</taxon>
        <taxon>Gentianales</taxon>
        <taxon>Rubiaceae</taxon>
        <taxon>Ixoroideae</taxon>
        <taxon>Gardenieae complex</taxon>
        <taxon>Bertiereae - Coffeeae clade</taxon>
        <taxon>Coffeeae</taxon>
        <taxon>Coffea</taxon>
    </lineage>
</organism>
<protein>
    <recommendedName>
        <fullName evidence="5">Protein DETOXIFICATION 14-like</fullName>
    </recommendedName>
</protein>
<evidence type="ECO:0000256" key="2">
    <source>
        <dbReference type="SAM" id="Phobius"/>
    </source>
</evidence>
<feature type="transmembrane region" description="Helical" evidence="2">
    <location>
        <begin position="206"/>
        <end position="226"/>
    </location>
</feature>
<comment type="similarity">
    <text evidence="1">Belongs to the multi antimicrobial extrusion (MATE) (TC 2.A.66.1) family.</text>
</comment>
<accession>A0A068U4K8</accession>
<reference evidence="4" key="1">
    <citation type="journal article" date="2014" name="Science">
        <title>The coffee genome provides insight into the convergent evolution of caffeine biosynthesis.</title>
        <authorList>
            <person name="Denoeud F."/>
            <person name="Carretero-Paulet L."/>
            <person name="Dereeper A."/>
            <person name="Droc G."/>
            <person name="Guyot R."/>
            <person name="Pietrella M."/>
            <person name="Zheng C."/>
            <person name="Alberti A."/>
            <person name="Anthony F."/>
            <person name="Aprea G."/>
            <person name="Aury J.M."/>
            <person name="Bento P."/>
            <person name="Bernard M."/>
            <person name="Bocs S."/>
            <person name="Campa C."/>
            <person name="Cenci A."/>
            <person name="Combes M.C."/>
            <person name="Crouzillat D."/>
            <person name="Da Silva C."/>
            <person name="Daddiego L."/>
            <person name="De Bellis F."/>
            <person name="Dussert S."/>
            <person name="Garsmeur O."/>
            <person name="Gayraud T."/>
            <person name="Guignon V."/>
            <person name="Jahn K."/>
            <person name="Jamilloux V."/>
            <person name="Joet T."/>
            <person name="Labadie K."/>
            <person name="Lan T."/>
            <person name="Leclercq J."/>
            <person name="Lepelley M."/>
            <person name="Leroy T."/>
            <person name="Li L.T."/>
            <person name="Librado P."/>
            <person name="Lopez L."/>
            <person name="Munoz A."/>
            <person name="Noel B."/>
            <person name="Pallavicini A."/>
            <person name="Perrotta G."/>
            <person name="Poncet V."/>
            <person name="Pot D."/>
            <person name="Priyono X."/>
            <person name="Rigoreau M."/>
            <person name="Rouard M."/>
            <person name="Rozas J."/>
            <person name="Tranchant-Dubreuil C."/>
            <person name="VanBuren R."/>
            <person name="Zhang Q."/>
            <person name="Andrade A.C."/>
            <person name="Argout X."/>
            <person name="Bertrand B."/>
            <person name="de Kochko A."/>
            <person name="Graziosi G."/>
            <person name="Henry R.J."/>
            <person name="Jayarama X."/>
            <person name="Ming R."/>
            <person name="Nagai C."/>
            <person name="Rounsley S."/>
            <person name="Sankoff D."/>
            <person name="Giuliano G."/>
            <person name="Albert V.A."/>
            <person name="Wincker P."/>
            <person name="Lashermes P."/>
        </authorList>
    </citation>
    <scope>NUCLEOTIDE SEQUENCE [LARGE SCALE GENOMIC DNA]</scope>
    <source>
        <strain evidence="4">cv. DH200-94</strain>
    </source>
</reference>
<gene>
    <name evidence="3" type="ORF">GSCOC_T00039963001</name>
</gene>